<dbReference type="EMBL" id="JH603169">
    <property type="protein sequence ID" value="EIC22076.1"/>
    <property type="molecule type" value="Genomic_DNA"/>
</dbReference>
<dbReference type="Proteomes" id="UP000002964">
    <property type="component" value="Unassembled WGS sequence"/>
</dbReference>
<dbReference type="OrthoDB" id="5892138at2"/>
<proteinExistence type="predicted"/>
<keyword evidence="2" id="KW-1185">Reference proteome</keyword>
<reference evidence="2" key="1">
    <citation type="submission" date="2011-06" db="EMBL/GenBank/DDBJ databases">
        <authorList>
            <consortium name="US DOE Joint Genome Institute (JGI-PGF)"/>
            <person name="Lucas S."/>
            <person name="Han J."/>
            <person name="Lapidus A."/>
            <person name="Cheng J.-F."/>
            <person name="Goodwin L."/>
            <person name="Pitluck S."/>
            <person name="Peters L."/>
            <person name="Land M.L."/>
            <person name="Hauser L."/>
            <person name="Vogl K."/>
            <person name="Liu Z."/>
            <person name="Overmann J."/>
            <person name="Frigaard N.-U."/>
            <person name="Bryant D.A."/>
            <person name="Woyke T.J."/>
        </authorList>
    </citation>
    <scope>NUCLEOTIDE SEQUENCE [LARGE SCALE GENOMIC DNA]</scope>
    <source>
        <strain evidence="2">970</strain>
    </source>
</reference>
<dbReference type="STRING" id="631362.Thi970DRAFT_02324"/>
<name>H8YZE9_9GAMM</name>
<dbReference type="AlphaFoldDB" id="H8YZE9"/>
<dbReference type="InterPro" id="IPR021974">
    <property type="entry name" value="DUF3581"/>
</dbReference>
<dbReference type="RefSeq" id="WP_009148660.1">
    <property type="nucleotide sequence ID" value="NZ_CP121471.1"/>
</dbReference>
<evidence type="ECO:0008006" key="3">
    <source>
        <dbReference type="Google" id="ProtNLM"/>
    </source>
</evidence>
<dbReference type="eggNOG" id="ENOG502ZWH8">
    <property type="taxonomic scope" value="Bacteria"/>
</dbReference>
<accession>H8YZE9</accession>
<dbReference type="HOGENOM" id="CLU_1189256_0_0_6"/>
<dbReference type="Pfam" id="PF12119">
    <property type="entry name" value="DUF3581"/>
    <property type="match status" value="1"/>
</dbReference>
<evidence type="ECO:0000313" key="2">
    <source>
        <dbReference type="Proteomes" id="UP000002964"/>
    </source>
</evidence>
<organism evidence="1 2">
    <name type="scientific">Thiorhodovibrio frisius</name>
    <dbReference type="NCBI Taxonomy" id="631362"/>
    <lineage>
        <taxon>Bacteria</taxon>
        <taxon>Pseudomonadati</taxon>
        <taxon>Pseudomonadota</taxon>
        <taxon>Gammaproteobacteria</taxon>
        <taxon>Chromatiales</taxon>
        <taxon>Chromatiaceae</taxon>
        <taxon>Thiorhodovibrio</taxon>
    </lineage>
</organism>
<reference evidence="1 2" key="2">
    <citation type="submission" date="2011-11" db="EMBL/GenBank/DDBJ databases">
        <authorList>
            <consortium name="US DOE Joint Genome Institute"/>
            <person name="Lucas S."/>
            <person name="Han J."/>
            <person name="Lapidus A."/>
            <person name="Cheng J.-F."/>
            <person name="Goodwin L."/>
            <person name="Pitluck S."/>
            <person name="Peters L."/>
            <person name="Ovchinnikova G."/>
            <person name="Zhang X."/>
            <person name="Detter J.C."/>
            <person name="Han C."/>
            <person name="Tapia R."/>
            <person name="Land M."/>
            <person name="Hauser L."/>
            <person name="Kyrpides N."/>
            <person name="Ivanova N."/>
            <person name="Pagani I."/>
            <person name="Vogl K."/>
            <person name="Liu Z."/>
            <person name="Overmann J."/>
            <person name="Frigaard N.-U."/>
            <person name="Bryant D."/>
            <person name="Woyke T."/>
        </authorList>
    </citation>
    <scope>NUCLEOTIDE SEQUENCE [LARGE SCALE GENOMIC DNA]</scope>
    <source>
        <strain evidence="1 2">970</strain>
    </source>
</reference>
<gene>
    <name evidence="1" type="ORF">Thi970DRAFT_02324</name>
</gene>
<sequence>MFLDSFHADEAGAIRISAAQGSAFAKDVAGDFNPIHDADNPRFCVPGDLLFALVMAQNGVASRMELRFTGMVGADVPVAFIARDDGVTVIDAVGKSCLEVASSGPVSRDRSLVESLVRSYVAFSGQNFPHILVPLMETHAVMINPDRPLVIYERMSFELDRLDREQLDVTLVDSQLNVTGRRGEARLEFQLSANAEPVGRGAKTLLLSGLRAHNTAALQGLVERYEQRKAEYLAASQVV</sequence>
<evidence type="ECO:0000313" key="1">
    <source>
        <dbReference type="EMBL" id="EIC22076.1"/>
    </source>
</evidence>
<protein>
    <recommendedName>
        <fullName evidence="3">DUF3581 domain-containing protein</fullName>
    </recommendedName>
</protein>